<accession>A0A518ASF1</accession>
<dbReference type="SUPFAM" id="SSF56954">
    <property type="entry name" value="Outer membrane efflux proteins (OEP)"/>
    <property type="match status" value="1"/>
</dbReference>
<name>A0A518ASF1_9BACT</name>
<feature type="coiled-coil region" evidence="2">
    <location>
        <begin position="315"/>
        <end position="382"/>
    </location>
</feature>
<feature type="signal peptide" evidence="3">
    <location>
        <begin position="1"/>
        <end position="19"/>
    </location>
</feature>
<dbReference type="InterPro" id="IPR010131">
    <property type="entry name" value="MdtP/NodT-like"/>
</dbReference>
<evidence type="ECO:0000256" key="1">
    <source>
        <dbReference type="ARBA" id="ARBA00007613"/>
    </source>
</evidence>
<protein>
    <submittedName>
        <fullName evidence="4">Cobalt-zinc-cadmium resistance protein CzcC</fullName>
    </submittedName>
</protein>
<dbReference type="Gene3D" id="1.20.1600.10">
    <property type="entry name" value="Outer membrane efflux proteins (OEP)"/>
    <property type="match status" value="1"/>
</dbReference>
<feature type="chain" id="PRO_5021854961" evidence="3">
    <location>
        <begin position="20"/>
        <end position="424"/>
    </location>
</feature>
<dbReference type="Pfam" id="PF02321">
    <property type="entry name" value="OEP"/>
    <property type="match status" value="1"/>
</dbReference>
<dbReference type="KEGG" id="amuc:Pan181_38830"/>
<organism evidence="4 5">
    <name type="scientific">Aeoliella mucimassa</name>
    <dbReference type="NCBI Taxonomy" id="2527972"/>
    <lineage>
        <taxon>Bacteria</taxon>
        <taxon>Pseudomonadati</taxon>
        <taxon>Planctomycetota</taxon>
        <taxon>Planctomycetia</taxon>
        <taxon>Pirellulales</taxon>
        <taxon>Lacipirellulaceae</taxon>
        <taxon>Aeoliella</taxon>
    </lineage>
</organism>
<comment type="similarity">
    <text evidence="1">Belongs to the outer membrane factor (OMF) (TC 1.B.17) family.</text>
</comment>
<gene>
    <name evidence="4" type="primary">czcC_3</name>
    <name evidence="4" type="ORF">Pan181_38830</name>
</gene>
<dbReference type="GO" id="GO:0015562">
    <property type="term" value="F:efflux transmembrane transporter activity"/>
    <property type="evidence" value="ECO:0007669"/>
    <property type="project" value="InterPro"/>
</dbReference>
<evidence type="ECO:0000256" key="3">
    <source>
        <dbReference type="SAM" id="SignalP"/>
    </source>
</evidence>
<dbReference type="InterPro" id="IPR003423">
    <property type="entry name" value="OMP_efflux"/>
</dbReference>
<proteinExistence type="inferred from homology"/>
<dbReference type="PANTHER" id="PTHR30203">
    <property type="entry name" value="OUTER MEMBRANE CATION EFFLUX PROTEIN"/>
    <property type="match status" value="1"/>
</dbReference>
<keyword evidence="2" id="KW-0175">Coiled coil</keyword>
<dbReference type="EMBL" id="CP036278">
    <property type="protein sequence ID" value="QDU57663.1"/>
    <property type="molecule type" value="Genomic_DNA"/>
</dbReference>
<reference evidence="4 5" key="1">
    <citation type="submission" date="2019-02" db="EMBL/GenBank/DDBJ databases">
        <title>Deep-cultivation of Planctomycetes and their phenomic and genomic characterization uncovers novel biology.</title>
        <authorList>
            <person name="Wiegand S."/>
            <person name="Jogler M."/>
            <person name="Boedeker C."/>
            <person name="Pinto D."/>
            <person name="Vollmers J."/>
            <person name="Rivas-Marin E."/>
            <person name="Kohn T."/>
            <person name="Peeters S.H."/>
            <person name="Heuer A."/>
            <person name="Rast P."/>
            <person name="Oberbeckmann S."/>
            <person name="Bunk B."/>
            <person name="Jeske O."/>
            <person name="Meyerdierks A."/>
            <person name="Storesund J.E."/>
            <person name="Kallscheuer N."/>
            <person name="Luecker S."/>
            <person name="Lage O.M."/>
            <person name="Pohl T."/>
            <person name="Merkel B.J."/>
            <person name="Hornburger P."/>
            <person name="Mueller R.-W."/>
            <person name="Bruemmer F."/>
            <person name="Labrenz M."/>
            <person name="Spormann A.M."/>
            <person name="Op den Camp H."/>
            <person name="Overmann J."/>
            <person name="Amann R."/>
            <person name="Jetten M.S.M."/>
            <person name="Mascher T."/>
            <person name="Medema M.H."/>
            <person name="Devos D.P."/>
            <person name="Kaster A.-K."/>
            <person name="Ovreas L."/>
            <person name="Rohde M."/>
            <person name="Galperin M.Y."/>
            <person name="Jogler C."/>
        </authorList>
    </citation>
    <scope>NUCLEOTIDE SEQUENCE [LARGE SCALE GENOMIC DNA]</scope>
    <source>
        <strain evidence="4 5">Pan181</strain>
    </source>
</reference>
<dbReference type="PANTHER" id="PTHR30203:SF24">
    <property type="entry name" value="BLR4935 PROTEIN"/>
    <property type="match status" value="1"/>
</dbReference>
<keyword evidence="5" id="KW-1185">Reference proteome</keyword>
<keyword evidence="3" id="KW-0732">Signal</keyword>
<sequence length="424" mass="46482" precursor="true">MRSCLTVLCALLIASNALGQPLEMPTEVSGPPAMLDAPQPLTLEEAESIAIASHPAIAEQQAMIRAARGECLQVGLAPNPTAGYTASEVGNEGNAGQQGLYVGQQFIRGNKLQLNRQVASQQVHVLEQQLTAEMLRVRTRVRIALYKVLLTQRQVDLTTGLVDVSKQAAKTVSDLFDAKEARRLDVLQAQIESDRILVKLRQAEANRDAAWRELAVAMGQPTTARRDVQADLESLGWAYDWDTSRQMLLEGSPELAALMMDVERARAAVARACAEPISDVSAQVSVQYDDSTEDTVTGIQVGMPIPIWNRNQGGIAKARNELTAAQRRLEAYELQLTSQLAEKLRQYSAAKAQADAYRGGILQRAEENLSLTRESYQAGESNYLELLTVQRTYFESNLDYLGSLGEVNRSVQLLNGFLLGEPTE</sequence>
<dbReference type="AlphaFoldDB" id="A0A518ASF1"/>
<dbReference type="Proteomes" id="UP000315750">
    <property type="component" value="Chromosome"/>
</dbReference>
<evidence type="ECO:0000313" key="5">
    <source>
        <dbReference type="Proteomes" id="UP000315750"/>
    </source>
</evidence>
<evidence type="ECO:0000256" key="2">
    <source>
        <dbReference type="SAM" id="Coils"/>
    </source>
</evidence>
<evidence type="ECO:0000313" key="4">
    <source>
        <dbReference type="EMBL" id="QDU57663.1"/>
    </source>
</evidence>